<evidence type="ECO:0000256" key="5">
    <source>
        <dbReference type="SAM" id="MobiDB-lite"/>
    </source>
</evidence>
<evidence type="ECO:0000256" key="1">
    <source>
        <dbReference type="ARBA" id="ARBA00022737"/>
    </source>
</evidence>
<dbReference type="Pfam" id="PF00005">
    <property type="entry name" value="ABC_tran"/>
    <property type="match status" value="2"/>
</dbReference>
<dbReference type="RefSeq" id="WP_072887090.1">
    <property type="nucleotide sequence ID" value="NZ_FRAE01000009.1"/>
</dbReference>
<dbReference type="Gene3D" id="1.10.287.380">
    <property type="entry name" value="Valyl-tRNA synthetase, C-terminal domain"/>
    <property type="match status" value="1"/>
</dbReference>
<dbReference type="InterPro" id="IPR037118">
    <property type="entry name" value="Val-tRNA_synth_C_sf"/>
</dbReference>
<dbReference type="AlphaFoldDB" id="A0A1M6L569"/>
<feature type="compositionally biased region" description="Basic and acidic residues" evidence="5">
    <location>
        <begin position="537"/>
        <end position="559"/>
    </location>
</feature>
<feature type="region of interest" description="Disordered" evidence="5">
    <location>
        <begin position="537"/>
        <end position="561"/>
    </location>
</feature>
<accession>A0A1M6L569</accession>
<sequence>MNIITIENICKSYSEKILLNNVSLGINEGEKIGVLGINGTGKSTLLKIIAGVENYDSGKITKSKNANIEYLPQDPDFDNELTVLEQVFKGTSPVMKLISEYEYTLEKLNKNPEDSNLQNKLMKLNQEIDVMNAWQIESEAKAVLTKLGVCDFNLKIETLSGGQKKRVALASALINPCDLLILDEPTNHMDNETISWLEEYLNNRKGSLLMITHDRYFLNRVVNKIIEVDNGNVYSYPGNYTKFLELKEQRQDMMIASERKRRSIFRTELEWIKRGAKARTTKQKARIDRFEKLKEEKLELTNDKIEISVGNTRLGKKVIEINNISKSFDDKKVIDNFSYIISKGDRVGIIGNNGCGKSTLINIIVGKLQPDYGIIDIGETVKIGYFSQENEHMKEELRVIEYIKEEAEYIYTSDGKHISASSMLERFLFPPHAQWTPISKLSGGEKRRLYLLRVLMSAPNVLILDEPTNDLDIQTLTILEEYLDEFEGCVITVSHDRYFLNRIVDKILSFRGNGHIEHYVGNYSDYEEFKKNQFEDTKSSESKVKKNNKDNNKNVENKKNKPLKFSFKEQKEYEEIDGIIEDLENKLEEINKKINNAGSDFVLLQELMKDKEVLENTLKEKFERWTYLNELAEKIANSK</sequence>
<dbReference type="FunFam" id="3.40.50.300:FF:000309">
    <property type="entry name" value="ABC transporter ATP-binding protein"/>
    <property type="match status" value="1"/>
</dbReference>
<gene>
    <name evidence="7" type="ORF">SAMN02744037_00559</name>
</gene>
<name>A0A1M6L569_9FIRM</name>
<feature type="coiled-coil region" evidence="4">
    <location>
        <begin position="573"/>
        <end position="624"/>
    </location>
</feature>
<dbReference type="PROSITE" id="PS00211">
    <property type="entry name" value="ABC_TRANSPORTER_1"/>
    <property type="match status" value="1"/>
</dbReference>
<feature type="domain" description="ABC transporter" evidence="6">
    <location>
        <begin position="4"/>
        <end position="255"/>
    </location>
</feature>
<evidence type="ECO:0000259" key="6">
    <source>
        <dbReference type="PROSITE" id="PS50893"/>
    </source>
</evidence>
<dbReference type="CDD" id="cd03221">
    <property type="entry name" value="ABCF_EF-3"/>
    <property type="match status" value="2"/>
</dbReference>
<feature type="domain" description="ABC transporter" evidence="6">
    <location>
        <begin position="319"/>
        <end position="537"/>
    </location>
</feature>
<dbReference type="PROSITE" id="PS50893">
    <property type="entry name" value="ABC_TRANSPORTER_2"/>
    <property type="match status" value="2"/>
</dbReference>
<dbReference type="InterPro" id="IPR032781">
    <property type="entry name" value="ABC_tran_Xtn"/>
</dbReference>
<dbReference type="InterPro" id="IPR051309">
    <property type="entry name" value="ABCF_ATPase"/>
</dbReference>
<dbReference type="OrthoDB" id="9801441at2"/>
<organism evidence="7 8">
    <name type="scientific">Tepidibacter formicigenes DSM 15518</name>
    <dbReference type="NCBI Taxonomy" id="1123349"/>
    <lineage>
        <taxon>Bacteria</taxon>
        <taxon>Bacillati</taxon>
        <taxon>Bacillota</taxon>
        <taxon>Clostridia</taxon>
        <taxon>Peptostreptococcales</taxon>
        <taxon>Peptostreptococcaceae</taxon>
        <taxon>Tepidibacter</taxon>
    </lineage>
</organism>
<proteinExistence type="predicted"/>
<dbReference type="Proteomes" id="UP000242497">
    <property type="component" value="Unassembled WGS sequence"/>
</dbReference>
<keyword evidence="8" id="KW-1185">Reference proteome</keyword>
<dbReference type="InterPro" id="IPR003593">
    <property type="entry name" value="AAA+_ATPase"/>
</dbReference>
<dbReference type="SUPFAM" id="SSF52540">
    <property type="entry name" value="P-loop containing nucleoside triphosphate hydrolases"/>
    <property type="match status" value="2"/>
</dbReference>
<protein>
    <submittedName>
        <fullName evidence="7">ATP-binding cassette, subfamily F, uup</fullName>
    </submittedName>
</protein>
<dbReference type="SMART" id="SM00382">
    <property type="entry name" value="AAA"/>
    <property type="match status" value="2"/>
</dbReference>
<dbReference type="Gene3D" id="3.40.50.300">
    <property type="entry name" value="P-loop containing nucleotide triphosphate hydrolases"/>
    <property type="match status" value="2"/>
</dbReference>
<dbReference type="InterPro" id="IPR017871">
    <property type="entry name" value="ABC_transporter-like_CS"/>
</dbReference>
<keyword evidence="1" id="KW-0677">Repeat</keyword>
<keyword evidence="2" id="KW-0547">Nucleotide-binding</keyword>
<dbReference type="InterPro" id="IPR032524">
    <property type="entry name" value="ABC_tran_C"/>
</dbReference>
<evidence type="ECO:0000256" key="3">
    <source>
        <dbReference type="ARBA" id="ARBA00022840"/>
    </source>
</evidence>
<dbReference type="FunFam" id="3.40.50.300:FF:000011">
    <property type="entry name" value="Putative ABC transporter ATP-binding component"/>
    <property type="match status" value="1"/>
</dbReference>
<keyword evidence="4" id="KW-0175">Coiled coil</keyword>
<dbReference type="STRING" id="1123349.SAMN02744037_00559"/>
<evidence type="ECO:0000313" key="8">
    <source>
        <dbReference type="Proteomes" id="UP000242497"/>
    </source>
</evidence>
<dbReference type="InterPro" id="IPR027417">
    <property type="entry name" value="P-loop_NTPase"/>
</dbReference>
<dbReference type="GO" id="GO:0016887">
    <property type="term" value="F:ATP hydrolysis activity"/>
    <property type="evidence" value="ECO:0007669"/>
    <property type="project" value="InterPro"/>
</dbReference>
<reference evidence="8" key="1">
    <citation type="submission" date="2016-11" db="EMBL/GenBank/DDBJ databases">
        <authorList>
            <person name="Varghese N."/>
            <person name="Submissions S."/>
        </authorList>
    </citation>
    <scope>NUCLEOTIDE SEQUENCE [LARGE SCALE GENOMIC DNA]</scope>
    <source>
        <strain evidence="8">DSM 15518</strain>
    </source>
</reference>
<keyword evidence="3 7" id="KW-0067">ATP-binding</keyword>
<dbReference type="InterPro" id="IPR003439">
    <property type="entry name" value="ABC_transporter-like_ATP-bd"/>
</dbReference>
<evidence type="ECO:0000313" key="7">
    <source>
        <dbReference type="EMBL" id="SHJ66209.1"/>
    </source>
</evidence>
<dbReference type="PANTHER" id="PTHR42855:SF1">
    <property type="entry name" value="ABC TRANSPORTER DOMAIN-CONTAINING PROTEIN"/>
    <property type="match status" value="1"/>
</dbReference>
<dbReference type="Pfam" id="PF16326">
    <property type="entry name" value="ABC_tran_CTD"/>
    <property type="match status" value="1"/>
</dbReference>
<evidence type="ECO:0000256" key="4">
    <source>
        <dbReference type="SAM" id="Coils"/>
    </source>
</evidence>
<dbReference type="GO" id="GO:0005524">
    <property type="term" value="F:ATP binding"/>
    <property type="evidence" value="ECO:0007669"/>
    <property type="project" value="UniProtKB-KW"/>
</dbReference>
<dbReference type="Pfam" id="PF12848">
    <property type="entry name" value="ABC_tran_Xtn"/>
    <property type="match status" value="1"/>
</dbReference>
<dbReference type="PANTHER" id="PTHR42855">
    <property type="entry name" value="ABC TRANSPORTER ATP-BINDING SUBUNIT"/>
    <property type="match status" value="1"/>
</dbReference>
<evidence type="ECO:0000256" key="2">
    <source>
        <dbReference type="ARBA" id="ARBA00022741"/>
    </source>
</evidence>
<dbReference type="EMBL" id="FRAE01000009">
    <property type="protein sequence ID" value="SHJ66209.1"/>
    <property type="molecule type" value="Genomic_DNA"/>
</dbReference>
<dbReference type="GO" id="GO:0003677">
    <property type="term" value="F:DNA binding"/>
    <property type="evidence" value="ECO:0007669"/>
    <property type="project" value="InterPro"/>
</dbReference>